<sequence length="565" mass="65284">MSKIIYINFRTKIEKKAYDKLYQISKMLEPDNIVANHPKIYQRNRTLYAIVNPVETVITKNESILLGQCVCRNEWSTPLNNIEDGSYALIRSNNEMTEIVSDSVGSRTLWYYSNKDIFIVSTSQRAIVLFLDTFEFNDKVIPWMLSTGSLGPDFSWDKRLRKLKASSSLLLDKNSWELEEKANEISFPKSKRSFKEHKEVLLNAINSTFKNVSFDFHKWILPLSGGHDCRAILYLIKNTVQNPGNIRSITWGLADSLHEKGNDAYVAYRVAQATGIQHKYYPTDISNETPEVILKRFIENGEGRIDHISGYADGFTIWKTLFEDGVEGIIRGDEGFGWVTAASSLRVRYHLGCALCTDYSNLMDYRKYGIPEQEYPKYMLQQDSESMNTWRDRLYHQYRIPTVLSALSDLKLGYVEQSTPLLSDNIIRAVRTLPDWMRTEKLLFKKIVHDFRPRLEYATSSATSAPKNILNSNDMVDLLRKEMKSPHAISLFSAEFLEMVAKNALISQGDTHKPSLRDKLKLLFIKFAPQWIKNRIASNRKLAVDPNILMFRVYVIIYMHRLLSK</sequence>
<evidence type="ECO:0000313" key="2">
    <source>
        <dbReference type="Proteomes" id="UP000199109"/>
    </source>
</evidence>
<evidence type="ECO:0008006" key="3">
    <source>
        <dbReference type="Google" id="ProtNLM"/>
    </source>
</evidence>
<dbReference type="EMBL" id="FNAO01000007">
    <property type="protein sequence ID" value="SDE76840.1"/>
    <property type="molecule type" value="Genomic_DNA"/>
</dbReference>
<dbReference type="InterPro" id="IPR014729">
    <property type="entry name" value="Rossmann-like_a/b/a_fold"/>
</dbReference>
<gene>
    <name evidence="1" type="ORF">SAMN05421636_107183</name>
</gene>
<dbReference type="AlphaFoldDB" id="A0A1G7FLU4"/>
<keyword evidence="2" id="KW-1185">Reference proteome</keyword>
<proteinExistence type="predicted"/>
<dbReference type="SUPFAM" id="SSF56235">
    <property type="entry name" value="N-terminal nucleophile aminohydrolases (Ntn hydrolases)"/>
    <property type="match status" value="1"/>
</dbReference>
<dbReference type="STRING" id="641691.SAMN05421636_107183"/>
<evidence type="ECO:0000313" key="1">
    <source>
        <dbReference type="EMBL" id="SDE76840.1"/>
    </source>
</evidence>
<dbReference type="Proteomes" id="UP000199109">
    <property type="component" value="Unassembled WGS sequence"/>
</dbReference>
<reference evidence="1 2" key="1">
    <citation type="submission" date="2016-10" db="EMBL/GenBank/DDBJ databases">
        <authorList>
            <person name="de Groot N.N."/>
        </authorList>
    </citation>
    <scope>NUCLEOTIDE SEQUENCE [LARGE SCALE GENOMIC DNA]</scope>
    <source>
        <strain evidence="1 2">DSM 23421</strain>
    </source>
</reference>
<dbReference type="Gene3D" id="3.40.50.620">
    <property type="entry name" value="HUPs"/>
    <property type="match status" value="1"/>
</dbReference>
<organism evidence="1 2">
    <name type="scientific">Pricia antarctica</name>
    <dbReference type="NCBI Taxonomy" id="641691"/>
    <lineage>
        <taxon>Bacteria</taxon>
        <taxon>Pseudomonadati</taxon>
        <taxon>Bacteroidota</taxon>
        <taxon>Flavobacteriia</taxon>
        <taxon>Flavobacteriales</taxon>
        <taxon>Flavobacteriaceae</taxon>
        <taxon>Pricia</taxon>
    </lineage>
</organism>
<protein>
    <recommendedName>
        <fullName evidence="3">Asparagine synthase (Glutamine-hydrolysing)</fullName>
    </recommendedName>
</protein>
<accession>A0A1G7FLU4</accession>
<dbReference type="SUPFAM" id="SSF52402">
    <property type="entry name" value="Adenine nucleotide alpha hydrolases-like"/>
    <property type="match status" value="1"/>
</dbReference>
<dbReference type="InterPro" id="IPR029055">
    <property type="entry name" value="Ntn_hydrolases_N"/>
</dbReference>
<name>A0A1G7FLU4_9FLAO</name>